<sequence length="222" mass="25840">MNEVLDIAAIILDLHRMRLELERSLESSEEALLTRHGSVRGRRMHVFNTIRMMRMKSQWKRDYIQEEKDRIVVYITTCGILRRIWERCRDTVELLKALRIKAEFRDLNIDPSFADELADRMRLDPCDRELVYDSLPTVYVNGKYFGNDATLFQENENKNLVGILHDFQGREDCSTCHGTGYTVCSLCRGGKKARETFRVRLRCAHCDRNGIAPCLSCSPCKT</sequence>
<dbReference type="Proteomes" id="UP001303046">
    <property type="component" value="Unassembled WGS sequence"/>
</dbReference>
<dbReference type="PROSITE" id="PS51354">
    <property type="entry name" value="GLUTAREDOXIN_2"/>
    <property type="match status" value="1"/>
</dbReference>
<dbReference type="InterPro" id="IPR002109">
    <property type="entry name" value="Glutaredoxin"/>
</dbReference>
<organism evidence="2 3">
    <name type="scientific">Necator americanus</name>
    <name type="common">Human hookworm</name>
    <dbReference type="NCBI Taxonomy" id="51031"/>
    <lineage>
        <taxon>Eukaryota</taxon>
        <taxon>Metazoa</taxon>
        <taxon>Ecdysozoa</taxon>
        <taxon>Nematoda</taxon>
        <taxon>Chromadorea</taxon>
        <taxon>Rhabditida</taxon>
        <taxon>Rhabditina</taxon>
        <taxon>Rhabditomorpha</taxon>
        <taxon>Strongyloidea</taxon>
        <taxon>Ancylostomatidae</taxon>
        <taxon>Bunostominae</taxon>
        <taxon>Necator</taxon>
    </lineage>
</organism>
<dbReference type="Pfam" id="PF00462">
    <property type="entry name" value="Glutaredoxin"/>
    <property type="match status" value="1"/>
</dbReference>
<dbReference type="Gene3D" id="3.40.30.10">
    <property type="entry name" value="Glutaredoxin"/>
    <property type="match status" value="1"/>
</dbReference>
<dbReference type="PANTHER" id="PTHR46990">
    <property type="entry name" value="GLUTAREDOXIN DOMAIN-CONTAINING CYSTEINE-RICH PROTEIN 1"/>
    <property type="match status" value="1"/>
</dbReference>
<evidence type="ECO:0000313" key="2">
    <source>
        <dbReference type="EMBL" id="KAK6743936.1"/>
    </source>
</evidence>
<evidence type="ECO:0000313" key="3">
    <source>
        <dbReference type="Proteomes" id="UP001303046"/>
    </source>
</evidence>
<accession>A0ABR1D3E4</accession>
<feature type="domain" description="Glutaredoxin" evidence="1">
    <location>
        <begin position="86"/>
        <end position="144"/>
    </location>
</feature>
<reference evidence="2 3" key="1">
    <citation type="submission" date="2023-08" db="EMBL/GenBank/DDBJ databases">
        <title>A Necator americanus chromosomal reference genome.</title>
        <authorList>
            <person name="Ilik V."/>
            <person name="Petrzelkova K.J."/>
            <person name="Pardy F."/>
            <person name="Fuh T."/>
            <person name="Niatou-Singa F.S."/>
            <person name="Gouil Q."/>
            <person name="Baker L."/>
            <person name="Ritchie M.E."/>
            <person name="Jex A.R."/>
            <person name="Gazzola D."/>
            <person name="Li H."/>
            <person name="Toshio Fujiwara R."/>
            <person name="Zhan B."/>
            <person name="Aroian R.V."/>
            <person name="Pafco B."/>
            <person name="Schwarz E.M."/>
        </authorList>
    </citation>
    <scope>NUCLEOTIDE SEQUENCE [LARGE SCALE GENOMIC DNA]</scope>
    <source>
        <strain evidence="2 3">Aroian</strain>
        <tissue evidence="2">Whole animal</tissue>
    </source>
</reference>
<dbReference type="InterPro" id="IPR042797">
    <property type="entry name" value="GRXCR1"/>
</dbReference>
<dbReference type="EMBL" id="JAVFWL010000003">
    <property type="protein sequence ID" value="KAK6743936.1"/>
    <property type="molecule type" value="Genomic_DNA"/>
</dbReference>
<dbReference type="SUPFAM" id="SSF52833">
    <property type="entry name" value="Thioredoxin-like"/>
    <property type="match status" value="1"/>
</dbReference>
<gene>
    <name evidence="2" type="primary">Necator_chrIII.g11698</name>
    <name evidence="2" type="ORF">RB195_010933</name>
</gene>
<name>A0ABR1D3E4_NECAM</name>
<keyword evidence="3" id="KW-1185">Reference proteome</keyword>
<protein>
    <recommendedName>
        <fullName evidence="1">Glutaredoxin domain-containing protein</fullName>
    </recommendedName>
</protein>
<proteinExistence type="predicted"/>
<comment type="caution">
    <text evidence="2">The sequence shown here is derived from an EMBL/GenBank/DDBJ whole genome shotgun (WGS) entry which is preliminary data.</text>
</comment>
<dbReference type="InterPro" id="IPR036249">
    <property type="entry name" value="Thioredoxin-like_sf"/>
</dbReference>
<dbReference type="PANTHER" id="PTHR46990:SF1">
    <property type="entry name" value="GLUTAREDOXIN DOMAIN-CONTAINING CYSTEINE-RICH PROTEIN 1"/>
    <property type="match status" value="1"/>
</dbReference>
<evidence type="ECO:0000259" key="1">
    <source>
        <dbReference type="Pfam" id="PF00462"/>
    </source>
</evidence>